<dbReference type="AlphaFoldDB" id="A0A7U2F3A6"/>
<dbReference type="VEuPathDB" id="FungiDB:JI435_411220"/>
<protein>
    <submittedName>
        <fullName evidence="1">Uncharacterized protein</fullName>
    </submittedName>
</protein>
<name>A0A7U2F3A6_PHANO</name>
<keyword evidence="2" id="KW-1185">Reference proteome</keyword>
<proteinExistence type="predicted"/>
<accession>A0A7U2F3A6</accession>
<dbReference type="EMBL" id="CP069030">
    <property type="protein sequence ID" value="QRC97898.1"/>
    <property type="molecule type" value="Genomic_DNA"/>
</dbReference>
<evidence type="ECO:0000313" key="2">
    <source>
        <dbReference type="Proteomes" id="UP000663193"/>
    </source>
</evidence>
<gene>
    <name evidence="1" type="ORF">JI435_411220</name>
</gene>
<reference evidence="2" key="1">
    <citation type="journal article" date="2021" name="BMC Genomics">
        <title>Chromosome-level genome assembly and manually-curated proteome of model necrotroph Parastagonospora nodorum Sn15 reveals a genome-wide trove of candidate effector homologs, and redundancy of virulence-related functions within an accessory chromosome.</title>
        <authorList>
            <person name="Bertazzoni S."/>
            <person name="Jones D.A.B."/>
            <person name="Phan H.T."/>
            <person name="Tan K.-C."/>
            <person name="Hane J.K."/>
        </authorList>
    </citation>
    <scope>NUCLEOTIDE SEQUENCE [LARGE SCALE GENOMIC DNA]</scope>
    <source>
        <strain evidence="2">SN15 / ATCC MYA-4574 / FGSC 10173)</strain>
    </source>
</reference>
<dbReference type="Proteomes" id="UP000663193">
    <property type="component" value="Chromosome 8"/>
</dbReference>
<organism evidence="1 2">
    <name type="scientific">Phaeosphaeria nodorum (strain SN15 / ATCC MYA-4574 / FGSC 10173)</name>
    <name type="common">Glume blotch fungus</name>
    <name type="synonym">Parastagonospora nodorum</name>
    <dbReference type="NCBI Taxonomy" id="321614"/>
    <lineage>
        <taxon>Eukaryota</taxon>
        <taxon>Fungi</taxon>
        <taxon>Dikarya</taxon>
        <taxon>Ascomycota</taxon>
        <taxon>Pezizomycotina</taxon>
        <taxon>Dothideomycetes</taxon>
        <taxon>Pleosporomycetidae</taxon>
        <taxon>Pleosporales</taxon>
        <taxon>Pleosporineae</taxon>
        <taxon>Phaeosphaeriaceae</taxon>
        <taxon>Parastagonospora</taxon>
    </lineage>
</organism>
<sequence length="59" mass="6818">MCIIRLRRLKMLNHVVHQIEVLRAGSIMGTGVSQQDCSQNIYPSNILSRFIYCLRVNDI</sequence>
<evidence type="ECO:0000313" key="1">
    <source>
        <dbReference type="EMBL" id="QRC97898.1"/>
    </source>
</evidence>